<evidence type="ECO:0000313" key="6">
    <source>
        <dbReference type="Proteomes" id="UP001497600"/>
    </source>
</evidence>
<evidence type="ECO:0000259" key="3">
    <source>
        <dbReference type="Pfam" id="PF20639"/>
    </source>
</evidence>
<feature type="compositionally biased region" description="Polar residues" evidence="1">
    <location>
        <begin position="790"/>
        <end position="878"/>
    </location>
</feature>
<name>A0ABP0EC71_9ASCO</name>
<dbReference type="SUPFAM" id="SSF50978">
    <property type="entry name" value="WD40 repeat-like"/>
    <property type="match status" value="1"/>
</dbReference>
<reference evidence="5 6" key="1">
    <citation type="submission" date="2024-01" db="EMBL/GenBank/DDBJ databases">
        <authorList>
            <consortium name="Genoscope - CEA"/>
            <person name="William W."/>
        </authorList>
    </citation>
    <scope>NUCLEOTIDE SEQUENCE [LARGE SCALE GENOMIC DNA]</scope>
    <source>
        <strain evidence="5 6">29B2s-10</strain>
    </source>
</reference>
<gene>
    <name evidence="5" type="ORF">CAAN4_E03554</name>
</gene>
<dbReference type="InterPro" id="IPR048536">
    <property type="entry name" value="Rrn6_K-rich"/>
</dbReference>
<keyword evidence="6" id="KW-1185">Reference proteome</keyword>
<sequence>MWPHKEGLGVQLSYGVDGNAVLKPKSAETAATLTDSTLAGVTKSNLAMSMLDFPRLQTDHPTLTHVHGARKSLVPPQSSSFDLTSRAYNDLKSVYIPQEILRSFSIEADTLTAPIVYDPAIGTLFQTHEIRTKRGNRYTKVLAYVSGESGTILNVSSISSTKKNIIHNHRAVEEVLIPSIDSPFQVEFSEPIKQIHFSSLVTAFDFVPSFLLIRTESNVYILSCFSNKNTNKSNNNIKINKNTANISNADNEIELNIIETINSSQLKGYSFADVSFNPWDYTQFAAIDVKGNFGIWNFQSRKKIVRKVKLQSTSSVYDAKELSNWKRISWSFDSNNIFVATRSSLTQFSIVRELIPEKLITLESWSHLLDIQKCEQYSFLLTSKELIWLSLVDKPVQRLMSWKHFLDESDPSLKLTVSEIGDNDGDKSNKTFLCMVYSQVSSLIFVYTFGLKNGKPYSLHDPYYLRRQGPIKGLYLTRLDKSFFHPFNDETESNDSLDMNISKSATNKFTLGLFELSPDLALSIDILNNRVGCEVSGHSASSKESSPIDQKVISTKSSFFKKFRKNDFEQIAKGLINNTALDKQGDDVADVQEYAYMLGRGITELTEGGDIIPIYRSLLEIAETSPSVINDLSEFDTMLEQLANFFKEQQVSTANFTKNSLLQKLGPFNNLAVNNVYDLYKVMCHLYLQDPLKKYNTDNQVKRASLLLGSSLFKAKANAENSSTYFQNCYDEELSKSSNKIQNILGNWQVENVGDSNEWGSSQATMPDLISSSIPQLRRASSKRPRHLLRSSQPSLRNRSSQPLQRTQSQLRTQVTSSQLSQVVDPSLTHQDNQRYNNMSQPVIGSSSQLTSSQLPDSQLATFNGSQITSSQVTTGKRPSQGLRRVKKKKKGGFA</sequence>
<dbReference type="InterPro" id="IPR036322">
    <property type="entry name" value="WD40_repeat_dom_sf"/>
</dbReference>
<dbReference type="Pfam" id="PF20640">
    <property type="entry name" value="Rrn6_HB"/>
    <property type="match status" value="1"/>
</dbReference>
<dbReference type="PANTHER" id="PTHR28221">
    <property type="entry name" value="RNA POLYMERASE I-SPECIFIC TRANSCRIPTION INITIATION FACTOR RRN6"/>
    <property type="match status" value="1"/>
</dbReference>
<dbReference type="PANTHER" id="PTHR28221:SF2">
    <property type="entry name" value="RNA POLYMERASE I-SPECIFIC TRANSCRIPTION INITIATION FACTOR RRN6"/>
    <property type="match status" value="1"/>
</dbReference>
<feature type="region of interest" description="Disordered" evidence="1">
    <location>
        <begin position="777"/>
        <end position="895"/>
    </location>
</feature>
<feature type="domain" description="RRN6 K-rich C-terminal" evidence="3">
    <location>
        <begin position="742"/>
        <end position="894"/>
    </location>
</feature>
<dbReference type="Pfam" id="PF20639">
    <property type="entry name" value="Rrn6_K-rich"/>
    <property type="match status" value="1"/>
</dbReference>
<feature type="compositionally biased region" description="Basic residues" evidence="1">
    <location>
        <begin position="780"/>
        <end position="789"/>
    </location>
</feature>
<accession>A0ABP0EC71</accession>
<proteinExistence type="predicted"/>
<feature type="domain" description="RRN6 beta-propeller" evidence="2">
    <location>
        <begin position="118"/>
        <end position="465"/>
    </location>
</feature>
<dbReference type="Pfam" id="PF10214">
    <property type="entry name" value="Rrn6_beta-prop"/>
    <property type="match status" value="1"/>
</dbReference>
<dbReference type="EMBL" id="OZ004257">
    <property type="protein sequence ID" value="CAK7907024.1"/>
    <property type="molecule type" value="Genomic_DNA"/>
</dbReference>
<dbReference type="Proteomes" id="UP001497600">
    <property type="component" value="Chromosome E"/>
</dbReference>
<organism evidence="5 6">
    <name type="scientific">[Candida] anglica</name>
    <dbReference type="NCBI Taxonomy" id="148631"/>
    <lineage>
        <taxon>Eukaryota</taxon>
        <taxon>Fungi</taxon>
        <taxon>Dikarya</taxon>
        <taxon>Ascomycota</taxon>
        <taxon>Saccharomycotina</taxon>
        <taxon>Pichiomycetes</taxon>
        <taxon>Debaryomycetaceae</taxon>
        <taxon>Kurtzmaniella</taxon>
    </lineage>
</organism>
<dbReference type="InterPro" id="IPR048535">
    <property type="entry name" value="RRN6_beta-prop"/>
</dbReference>
<dbReference type="InterPro" id="IPR048537">
    <property type="entry name" value="RRN6_HB"/>
</dbReference>
<feature type="domain" description="RRN6 helical bundle" evidence="4">
    <location>
        <begin position="567"/>
        <end position="704"/>
    </location>
</feature>
<evidence type="ECO:0000259" key="4">
    <source>
        <dbReference type="Pfam" id="PF20640"/>
    </source>
</evidence>
<dbReference type="InterPro" id="IPR019350">
    <property type="entry name" value="RNA_pol_I-sp_TIF_RRN6-like"/>
</dbReference>
<evidence type="ECO:0008006" key="7">
    <source>
        <dbReference type="Google" id="ProtNLM"/>
    </source>
</evidence>
<protein>
    <recommendedName>
        <fullName evidence="7">RNA polymerase I-specific transcription initiation factor RRN6</fullName>
    </recommendedName>
</protein>
<evidence type="ECO:0000256" key="1">
    <source>
        <dbReference type="SAM" id="MobiDB-lite"/>
    </source>
</evidence>
<evidence type="ECO:0000259" key="2">
    <source>
        <dbReference type="Pfam" id="PF10214"/>
    </source>
</evidence>
<evidence type="ECO:0000313" key="5">
    <source>
        <dbReference type="EMBL" id="CAK7907024.1"/>
    </source>
</evidence>
<feature type="compositionally biased region" description="Basic residues" evidence="1">
    <location>
        <begin position="884"/>
        <end position="895"/>
    </location>
</feature>